<sequence length="66" mass="6991">MDTDGTSPSLVARRIRRVVGAAAQVTDNATSRRVVGSNLTALEMSGLSRVELAFAVLLSCEEKPCL</sequence>
<evidence type="ECO:0000313" key="1">
    <source>
        <dbReference type="EMBL" id="SEH12726.1"/>
    </source>
</evidence>
<dbReference type="AlphaFoldDB" id="A0A1H6FPC1"/>
<accession>A0A1H6FPC1</accession>
<reference evidence="2" key="1">
    <citation type="submission" date="2016-10" db="EMBL/GenBank/DDBJ databases">
        <authorList>
            <person name="Varghese N."/>
            <person name="Submissions S."/>
        </authorList>
    </citation>
    <scope>NUCLEOTIDE SEQUENCE [LARGE SCALE GENOMIC DNA]</scope>
    <source>
        <strain evidence="2">ATCC 35263</strain>
    </source>
</reference>
<keyword evidence="2" id="KW-1185">Reference proteome</keyword>
<proteinExistence type="predicted"/>
<dbReference type="Proteomes" id="UP000222056">
    <property type="component" value="Unassembled WGS sequence"/>
</dbReference>
<dbReference type="EMBL" id="FNWJ01000001">
    <property type="protein sequence ID" value="SEH12726.1"/>
    <property type="molecule type" value="Genomic_DNA"/>
</dbReference>
<gene>
    <name evidence="1" type="ORF">SAMN02745716_1185</name>
</gene>
<protein>
    <submittedName>
        <fullName evidence="1">Putative ABC transport system permease protein</fullName>
    </submittedName>
</protein>
<organism evidence="1 2">
    <name type="scientific">Thermoleophilum album</name>
    <dbReference type="NCBI Taxonomy" id="29539"/>
    <lineage>
        <taxon>Bacteria</taxon>
        <taxon>Bacillati</taxon>
        <taxon>Actinomycetota</taxon>
        <taxon>Thermoleophilia</taxon>
        <taxon>Thermoleophilales</taxon>
        <taxon>Thermoleophilaceae</taxon>
        <taxon>Thermoleophilum</taxon>
    </lineage>
</organism>
<evidence type="ECO:0000313" key="2">
    <source>
        <dbReference type="Proteomes" id="UP000222056"/>
    </source>
</evidence>
<name>A0A1H6FPC1_THEAL</name>